<dbReference type="RefSeq" id="WP_183980350.1">
    <property type="nucleotide sequence ID" value="NZ_JACHEB010000011.1"/>
</dbReference>
<dbReference type="InterPro" id="IPR003010">
    <property type="entry name" value="C-N_Hydrolase"/>
</dbReference>
<proteinExistence type="predicted"/>
<dbReference type="InterPro" id="IPR050345">
    <property type="entry name" value="Aliph_Amidase/BUP"/>
</dbReference>
<name>A0A9X0QHX2_9BACT</name>
<reference evidence="3 4" key="1">
    <citation type="submission" date="2020-08" db="EMBL/GenBank/DDBJ databases">
        <title>Genomic Encyclopedia of Type Strains, Phase IV (KMG-V): Genome sequencing to study the core and pangenomes of soil and plant-associated prokaryotes.</title>
        <authorList>
            <person name="Whitman W."/>
        </authorList>
    </citation>
    <scope>NUCLEOTIDE SEQUENCE [LARGE SCALE GENOMIC DNA]</scope>
    <source>
        <strain evidence="3 4">X5P2</strain>
    </source>
</reference>
<evidence type="ECO:0000313" key="4">
    <source>
        <dbReference type="Proteomes" id="UP000535182"/>
    </source>
</evidence>
<evidence type="ECO:0000313" key="3">
    <source>
        <dbReference type="EMBL" id="MBB5330686.1"/>
    </source>
</evidence>
<dbReference type="GO" id="GO:0016811">
    <property type="term" value="F:hydrolase activity, acting on carbon-nitrogen (but not peptide) bonds, in linear amides"/>
    <property type="evidence" value="ECO:0007669"/>
    <property type="project" value="TreeGrafter"/>
</dbReference>
<keyword evidence="4" id="KW-1185">Reference proteome</keyword>
<dbReference type="InterPro" id="IPR036526">
    <property type="entry name" value="C-N_Hydrolase_sf"/>
</dbReference>
<accession>A0A9X0QHX2</accession>
<dbReference type="Proteomes" id="UP000535182">
    <property type="component" value="Unassembled WGS sequence"/>
</dbReference>
<organism evidence="3 4">
    <name type="scientific">Tunturiibacter gelidiferens</name>
    <dbReference type="NCBI Taxonomy" id="3069689"/>
    <lineage>
        <taxon>Bacteria</taxon>
        <taxon>Pseudomonadati</taxon>
        <taxon>Acidobacteriota</taxon>
        <taxon>Terriglobia</taxon>
        <taxon>Terriglobales</taxon>
        <taxon>Acidobacteriaceae</taxon>
        <taxon>Tunturiibacter</taxon>
    </lineage>
</organism>
<feature type="domain" description="CN hydrolase" evidence="2">
    <location>
        <begin position="4"/>
        <end position="226"/>
    </location>
</feature>
<evidence type="ECO:0000256" key="1">
    <source>
        <dbReference type="ARBA" id="ARBA00022801"/>
    </source>
</evidence>
<dbReference type="Gene3D" id="3.60.110.10">
    <property type="entry name" value="Carbon-nitrogen hydrolase"/>
    <property type="match status" value="1"/>
</dbReference>
<dbReference type="PANTHER" id="PTHR43674:SF2">
    <property type="entry name" value="BETA-UREIDOPROPIONASE"/>
    <property type="match status" value="1"/>
</dbReference>
<keyword evidence="1" id="KW-0378">Hydrolase</keyword>
<gene>
    <name evidence="3" type="ORF">HDF14_004322</name>
</gene>
<dbReference type="Pfam" id="PF00795">
    <property type="entry name" value="CN_hydrolase"/>
    <property type="match status" value="1"/>
</dbReference>
<dbReference type="PROSITE" id="PS50263">
    <property type="entry name" value="CN_HYDROLASE"/>
    <property type="match status" value="1"/>
</dbReference>
<dbReference type="EMBL" id="JACHEB010000011">
    <property type="protein sequence ID" value="MBB5330686.1"/>
    <property type="molecule type" value="Genomic_DNA"/>
</dbReference>
<sequence length="315" mass="34655">MNEKTIATIALSDQGFADLQAVLREAAHWVEAASVQGADLAVLPETVNLLHRSAHDAPPEHFALEDWRTETAILREAAAKHRISLVLPLLVRDGASLANRFYLLSRDGSELGFYQKQVPATGERLAGVQPAHNTPLRWEGLTLGGGICIDVYFPNSVFDPQMEAGADLFVIPSMTPAGAFLDSCAVLYGVPFVLAYSPWSRILDRDGKELAAGGFRSETLRASLGSPMQQAKINFDAVSLFADFNGEKILALQRHYGPKVRVRFDQSNCLFFVESRSVDLSIGEIMREFGLISRRDYFAQLDPEMATRSSAKNIL</sequence>
<dbReference type="SUPFAM" id="SSF56317">
    <property type="entry name" value="Carbon-nitrogen hydrolase"/>
    <property type="match status" value="1"/>
</dbReference>
<dbReference type="PANTHER" id="PTHR43674">
    <property type="entry name" value="NITRILASE C965.09-RELATED"/>
    <property type="match status" value="1"/>
</dbReference>
<protein>
    <recommendedName>
        <fullName evidence="2">CN hydrolase domain-containing protein</fullName>
    </recommendedName>
</protein>
<dbReference type="CDD" id="cd07197">
    <property type="entry name" value="nitrilase"/>
    <property type="match status" value="1"/>
</dbReference>
<dbReference type="AlphaFoldDB" id="A0A9X0QHX2"/>
<evidence type="ECO:0000259" key="2">
    <source>
        <dbReference type="PROSITE" id="PS50263"/>
    </source>
</evidence>
<comment type="caution">
    <text evidence="3">The sequence shown here is derived from an EMBL/GenBank/DDBJ whole genome shotgun (WGS) entry which is preliminary data.</text>
</comment>